<dbReference type="Proteomes" id="UP000031036">
    <property type="component" value="Unassembled WGS sequence"/>
</dbReference>
<organism evidence="3 4">
    <name type="scientific">Toxocara canis</name>
    <name type="common">Canine roundworm</name>
    <dbReference type="NCBI Taxonomy" id="6265"/>
    <lineage>
        <taxon>Eukaryota</taxon>
        <taxon>Metazoa</taxon>
        <taxon>Ecdysozoa</taxon>
        <taxon>Nematoda</taxon>
        <taxon>Chromadorea</taxon>
        <taxon>Rhabditida</taxon>
        <taxon>Spirurina</taxon>
        <taxon>Ascaridomorpha</taxon>
        <taxon>Ascaridoidea</taxon>
        <taxon>Toxocaridae</taxon>
        <taxon>Toxocara</taxon>
    </lineage>
</organism>
<dbReference type="InterPro" id="IPR010480">
    <property type="entry name" value="Pepsin-I3"/>
</dbReference>
<evidence type="ECO:0000313" key="3">
    <source>
        <dbReference type="EMBL" id="KHN86529.1"/>
    </source>
</evidence>
<feature type="chain" id="PRO_5002095654" description="Pepsin inhibitor-3-like repeated domain-containing protein" evidence="1">
    <location>
        <begin position="26"/>
        <end position="151"/>
    </location>
</feature>
<accession>A0A0B2VYL6</accession>
<dbReference type="SUPFAM" id="SSF55149">
    <property type="entry name" value="Pepsin inhibitor-3"/>
    <property type="match status" value="1"/>
</dbReference>
<feature type="domain" description="Pepsin inhibitor-3-like repeated" evidence="2">
    <location>
        <begin position="65"/>
        <end position="118"/>
    </location>
</feature>
<keyword evidence="1" id="KW-0732">Signal</keyword>
<evidence type="ECO:0000259" key="2">
    <source>
        <dbReference type="Pfam" id="PF06394"/>
    </source>
</evidence>
<dbReference type="InterPro" id="IPR038412">
    <property type="entry name" value="Pepsin-I3_sf"/>
</dbReference>
<dbReference type="Pfam" id="PF06394">
    <property type="entry name" value="Pepsin-I3"/>
    <property type="match status" value="1"/>
</dbReference>
<comment type="caution">
    <text evidence="3">The sequence shown here is derived from an EMBL/GenBank/DDBJ whole genome shotgun (WGS) entry which is preliminary data.</text>
</comment>
<sequence>MALCFGNHAVLGALLLSFAMAMCVASPQYWPYGGNYWNCSTTYPYIGSIFGGCNSSSWYGYYDLSPNCVVRNGIVYVDGFPRGQLTSQQQHQLQEFLHQRSMWDSALNYLIQQELQRLMSTSFKQTSTPSTYSFSSRLPPCPQLPSFCKRA</sequence>
<evidence type="ECO:0000313" key="4">
    <source>
        <dbReference type="Proteomes" id="UP000031036"/>
    </source>
</evidence>
<dbReference type="AlphaFoldDB" id="A0A0B2VYL6"/>
<proteinExistence type="predicted"/>
<dbReference type="EMBL" id="JPKZ01000595">
    <property type="protein sequence ID" value="KHN86529.1"/>
    <property type="molecule type" value="Genomic_DNA"/>
</dbReference>
<feature type="signal peptide" evidence="1">
    <location>
        <begin position="1"/>
        <end position="25"/>
    </location>
</feature>
<protein>
    <recommendedName>
        <fullName evidence="2">Pepsin inhibitor-3-like repeated domain-containing protein</fullName>
    </recommendedName>
</protein>
<reference evidence="3 4" key="1">
    <citation type="submission" date="2014-11" db="EMBL/GenBank/DDBJ databases">
        <title>Genetic blueprint of the zoonotic pathogen Toxocara canis.</title>
        <authorList>
            <person name="Zhu X.-Q."/>
            <person name="Korhonen P.K."/>
            <person name="Cai H."/>
            <person name="Young N.D."/>
            <person name="Nejsum P."/>
            <person name="von Samson-Himmelstjerna G."/>
            <person name="Boag P.R."/>
            <person name="Tan P."/>
            <person name="Li Q."/>
            <person name="Min J."/>
            <person name="Yang Y."/>
            <person name="Wang X."/>
            <person name="Fang X."/>
            <person name="Hall R.S."/>
            <person name="Hofmann A."/>
            <person name="Sternberg P.W."/>
            <person name="Jex A.R."/>
            <person name="Gasser R.B."/>
        </authorList>
    </citation>
    <scope>NUCLEOTIDE SEQUENCE [LARGE SCALE GENOMIC DNA]</scope>
    <source>
        <strain evidence="3">PN_DK_2014</strain>
    </source>
</reference>
<dbReference type="Gene3D" id="3.30.1120.50">
    <property type="entry name" value="Pepsin inhibitor-3"/>
    <property type="match status" value="1"/>
</dbReference>
<evidence type="ECO:0000256" key="1">
    <source>
        <dbReference type="SAM" id="SignalP"/>
    </source>
</evidence>
<keyword evidence="4" id="KW-1185">Reference proteome</keyword>
<gene>
    <name evidence="3" type="ORF">Tcan_11574</name>
</gene>
<name>A0A0B2VYL6_TOXCA</name>